<evidence type="ECO:0000256" key="8">
    <source>
        <dbReference type="ARBA" id="ARBA00049164"/>
    </source>
</evidence>
<name>A0ABW6NIA8_9NOCA</name>
<dbReference type="SMART" id="SM00829">
    <property type="entry name" value="PKS_ER"/>
    <property type="match status" value="1"/>
</dbReference>
<evidence type="ECO:0000256" key="2">
    <source>
        <dbReference type="ARBA" id="ARBA00008072"/>
    </source>
</evidence>
<keyword evidence="6 12" id="KW-0560">Oxidoreductase</keyword>
<dbReference type="Pfam" id="PF00107">
    <property type="entry name" value="ADH_zinc_N"/>
    <property type="match status" value="1"/>
</dbReference>
<keyword evidence="13" id="KW-1185">Reference proteome</keyword>
<dbReference type="InterPro" id="IPR020843">
    <property type="entry name" value="ER"/>
</dbReference>
<dbReference type="Proteomes" id="UP001601521">
    <property type="component" value="Unassembled WGS sequence"/>
</dbReference>
<dbReference type="Gene3D" id="3.90.180.10">
    <property type="entry name" value="Medium-chain alcohol dehydrogenases, catalytic domain"/>
    <property type="match status" value="1"/>
</dbReference>
<dbReference type="CDD" id="cd08279">
    <property type="entry name" value="Zn_ADH_class_III"/>
    <property type="match status" value="1"/>
</dbReference>
<dbReference type="EC" id="1.1.1.1" evidence="3"/>
<dbReference type="SUPFAM" id="SSF50129">
    <property type="entry name" value="GroES-like"/>
    <property type="match status" value="2"/>
</dbReference>
<dbReference type="InterPro" id="IPR023921">
    <property type="entry name" value="ADH_Zn_actinomycetes"/>
</dbReference>
<dbReference type="InterPro" id="IPR036291">
    <property type="entry name" value="NAD(P)-bd_dom_sf"/>
</dbReference>
<evidence type="ECO:0000313" key="13">
    <source>
        <dbReference type="Proteomes" id="UP001601521"/>
    </source>
</evidence>
<dbReference type="Gene3D" id="3.40.50.720">
    <property type="entry name" value="NAD(P)-binding Rossmann-like Domain"/>
    <property type="match status" value="1"/>
</dbReference>
<dbReference type="Pfam" id="PF08240">
    <property type="entry name" value="ADH_N"/>
    <property type="match status" value="1"/>
</dbReference>
<dbReference type="SUPFAM" id="SSF51735">
    <property type="entry name" value="NAD(P)-binding Rossmann-fold domains"/>
    <property type="match status" value="1"/>
</dbReference>
<keyword evidence="5 10" id="KW-0862">Zinc</keyword>
<evidence type="ECO:0000259" key="11">
    <source>
        <dbReference type="SMART" id="SM00829"/>
    </source>
</evidence>
<comment type="cofactor">
    <cofactor evidence="1 10">
        <name>Zn(2+)</name>
        <dbReference type="ChEBI" id="CHEBI:29105"/>
    </cofactor>
</comment>
<dbReference type="PANTHER" id="PTHR43880">
    <property type="entry name" value="ALCOHOL DEHYDROGENASE"/>
    <property type="match status" value="1"/>
</dbReference>
<sequence>MKTTAAILWQAPGAWDVREVDLDEPREGEVLVKVMASGLCHSDDHFAKGDMQFHSYPACGGHEGAGVVEAVGPGVTRVEPGDHVVTSFIAACGHCRMCVTGHQNLCDAGHLITVGTRPDGTFRMHTDGRGIAQNACLSTFSEWTTVPQECVVKVPDDIPFRTAAIVGCAVPTGWGSSTRAADIDVGDVVVVVGTGGIGMSAVQGAAFRGAGRVIAVDPVRMKRTLALTLGATDAVETIDEAADVARSATNGQGADSVVVCTGVPTQEQLKQSYDALGKRGTLVVTSAAPHTLTEMSVPVLDLTMSEKRIQGALYGMAGPQNEVPMLLELYRRGALRLDEMITRTYRLEQVNEAYEDLHAGLNIRGVIVFEGRHRRPDAVESAHSTSAIR</sequence>
<dbReference type="EMBL" id="JBIALX010000005">
    <property type="protein sequence ID" value="MFF0454803.1"/>
    <property type="molecule type" value="Genomic_DNA"/>
</dbReference>
<gene>
    <name evidence="12" type="ORF">ACFYTH_15685</name>
</gene>
<evidence type="ECO:0000256" key="9">
    <source>
        <dbReference type="ARBA" id="ARBA00049243"/>
    </source>
</evidence>
<dbReference type="PROSITE" id="PS00059">
    <property type="entry name" value="ADH_ZINC"/>
    <property type="match status" value="1"/>
</dbReference>
<comment type="similarity">
    <text evidence="2 10">Belongs to the zinc-containing alcohol dehydrogenase family.</text>
</comment>
<dbReference type="InterPro" id="IPR002328">
    <property type="entry name" value="ADH_Zn_CS"/>
</dbReference>
<organism evidence="12 13">
    <name type="scientific">Nocardia africana</name>
    <dbReference type="NCBI Taxonomy" id="134964"/>
    <lineage>
        <taxon>Bacteria</taxon>
        <taxon>Bacillati</taxon>
        <taxon>Actinomycetota</taxon>
        <taxon>Actinomycetes</taxon>
        <taxon>Mycobacteriales</taxon>
        <taxon>Nocardiaceae</taxon>
        <taxon>Nocardia</taxon>
    </lineage>
</organism>
<evidence type="ECO:0000256" key="6">
    <source>
        <dbReference type="ARBA" id="ARBA00023002"/>
    </source>
</evidence>
<dbReference type="GO" id="GO:0016491">
    <property type="term" value="F:oxidoreductase activity"/>
    <property type="evidence" value="ECO:0007669"/>
    <property type="project" value="UniProtKB-KW"/>
</dbReference>
<evidence type="ECO:0000256" key="3">
    <source>
        <dbReference type="ARBA" id="ARBA00013190"/>
    </source>
</evidence>
<evidence type="ECO:0000256" key="4">
    <source>
        <dbReference type="ARBA" id="ARBA00022723"/>
    </source>
</evidence>
<comment type="catalytic activity">
    <reaction evidence="8">
        <text>a secondary alcohol + NAD(+) = a ketone + NADH + H(+)</text>
        <dbReference type="Rhea" id="RHEA:10740"/>
        <dbReference type="ChEBI" id="CHEBI:15378"/>
        <dbReference type="ChEBI" id="CHEBI:17087"/>
        <dbReference type="ChEBI" id="CHEBI:35681"/>
        <dbReference type="ChEBI" id="CHEBI:57540"/>
        <dbReference type="ChEBI" id="CHEBI:57945"/>
        <dbReference type="EC" id="1.1.1.1"/>
    </reaction>
</comment>
<dbReference type="NCBIfam" id="TIGR03989">
    <property type="entry name" value="Rxyl_3153"/>
    <property type="match status" value="1"/>
</dbReference>
<keyword evidence="7" id="KW-0520">NAD</keyword>
<accession>A0ABW6NIA8</accession>
<protein>
    <recommendedName>
        <fullName evidence="3">alcohol dehydrogenase</fullName>
        <ecNumber evidence="3">1.1.1.1</ecNumber>
    </recommendedName>
</protein>
<dbReference type="InterPro" id="IPR011032">
    <property type="entry name" value="GroES-like_sf"/>
</dbReference>
<keyword evidence="4 10" id="KW-0479">Metal-binding</keyword>
<evidence type="ECO:0000256" key="5">
    <source>
        <dbReference type="ARBA" id="ARBA00022833"/>
    </source>
</evidence>
<dbReference type="InterPro" id="IPR013154">
    <property type="entry name" value="ADH-like_N"/>
</dbReference>
<proteinExistence type="inferred from homology"/>
<dbReference type="PANTHER" id="PTHR43880:SF12">
    <property type="entry name" value="ALCOHOL DEHYDROGENASE CLASS-3"/>
    <property type="match status" value="1"/>
</dbReference>
<reference evidence="12 13" key="1">
    <citation type="submission" date="2024-10" db="EMBL/GenBank/DDBJ databases">
        <title>The Natural Products Discovery Center: Release of the First 8490 Sequenced Strains for Exploring Actinobacteria Biosynthetic Diversity.</title>
        <authorList>
            <person name="Kalkreuter E."/>
            <person name="Kautsar S.A."/>
            <person name="Yang D."/>
            <person name="Bader C.D."/>
            <person name="Teijaro C.N."/>
            <person name="Fluegel L."/>
            <person name="Davis C.M."/>
            <person name="Simpson J.R."/>
            <person name="Lauterbach L."/>
            <person name="Steele A.D."/>
            <person name="Gui C."/>
            <person name="Meng S."/>
            <person name="Li G."/>
            <person name="Viehrig K."/>
            <person name="Ye F."/>
            <person name="Su P."/>
            <person name="Kiefer A.F."/>
            <person name="Nichols A."/>
            <person name="Cepeda A.J."/>
            <person name="Yan W."/>
            <person name="Fan B."/>
            <person name="Jiang Y."/>
            <person name="Adhikari A."/>
            <person name="Zheng C.-J."/>
            <person name="Schuster L."/>
            <person name="Cowan T.M."/>
            <person name="Smanski M.J."/>
            <person name="Chevrette M.G."/>
            <person name="De Carvalho L.P.S."/>
            <person name="Shen B."/>
        </authorList>
    </citation>
    <scope>NUCLEOTIDE SEQUENCE [LARGE SCALE GENOMIC DNA]</scope>
    <source>
        <strain evidence="12 13">NPDC004550</strain>
    </source>
</reference>
<comment type="caution">
    <text evidence="12">The sequence shown here is derived from an EMBL/GenBank/DDBJ whole genome shotgun (WGS) entry which is preliminary data.</text>
</comment>
<comment type="catalytic activity">
    <reaction evidence="9">
        <text>a primary alcohol + NAD(+) = an aldehyde + NADH + H(+)</text>
        <dbReference type="Rhea" id="RHEA:10736"/>
        <dbReference type="ChEBI" id="CHEBI:15378"/>
        <dbReference type="ChEBI" id="CHEBI:15734"/>
        <dbReference type="ChEBI" id="CHEBI:17478"/>
        <dbReference type="ChEBI" id="CHEBI:57540"/>
        <dbReference type="ChEBI" id="CHEBI:57945"/>
        <dbReference type="EC" id="1.1.1.1"/>
    </reaction>
</comment>
<evidence type="ECO:0000256" key="1">
    <source>
        <dbReference type="ARBA" id="ARBA00001947"/>
    </source>
</evidence>
<evidence type="ECO:0000256" key="10">
    <source>
        <dbReference type="RuleBase" id="RU361277"/>
    </source>
</evidence>
<evidence type="ECO:0000256" key="7">
    <source>
        <dbReference type="ARBA" id="ARBA00023027"/>
    </source>
</evidence>
<dbReference type="RefSeq" id="WP_387251654.1">
    <property type="nucleotide sequence ID" value="NZ_JBIALX010000005.1"/>
</dbReference>
<evidence type="ECO:0000313" key="12">
    <source>
        <dbReference type="EMBL" id="MFF0454803.1"/>
    </source>
</evidence>
<dbReference type="InterPro" id="IPR013149">
    <property type="entry name" value="ADH-like_C"/>
</dbReference>
<feature type="domain" description="Enoyl reductase (ER)" evidence="11">
    <location>
        <begin position="13"/>
        <end position="369"/>
    </location>
</feature>